<dbReference type="SUPFAM" id="SSF57889">
    <property type="entry name" value="Cysteine-rich domain"/>
    <property type="match status" value="1"/>
</dbReference>
<name>A0A835IJU1_9MAGN</name>
<dbReference type="Pfam" id="PF13905">
    <property type="entry name" value="Thioredoxin_8"/>
    <property type="match status" value="2"/>
</dbReference>
<comment type="catalytic activity">
    <reaction evidence="6">
        <text>[protein]-dithiol + NAD(+) = [protein]-disulfide + NADH + H(+)</text>
        <dbReference type="Rhea" id="RHEA:18749"/>
        <dbReference type="Rhea" id="RHEA-COMP:10593"/>
        <dbReference type="Rhea" id="RHEA-COMP:10594"/>
        <dbReference type="ChEBI" id="CHEBI:15378"/>
        <dbReference type="ChEBI" id="CHEBI:29950"/>
        <dbReference type="ChEBI" id="CHEBI:50058"/>
        <dbReference type="ChEBI" id="CHEBI:57540"/>
        <dbReference type="ChEBI" id="CHEBI:57945"/>
        <dbReference type="EC" id="1.8.1.8"/>
    </reaction>
</comment>
<dbReference type="AlphaFoldDB" id="A0A835IJU1"/>
<dbReference type="PANTHER" id="PTHR13871">
    <property type="entry name" value="THIOREDOXIN"/>
    <property type="match status" value="1"/>
</dbReference>
<dbReference type="PANTHER" id="PTHR13871:SF81">
    <property type="entry name" value="NUCLEOREDOXIN 3-RELATED"/>
    <property type="match status" value="1"/>
</dbReference>
<evidence type="ECO:0000259" key="8">
    <source>
        <dbReference type="PROSITE" id="PS51352"/>
    </source>
</evidence>
<sequence>MARPGHQWDSVVDMSILSAEGIEFLISGEEKVPISSLNQHTICLYFSANWCRPCKTFTPQLAQLYKTLRSIGRKLDIIFVSFDRDEDSFKEHYKCMPWLAVPFNLNIRRRLCDMFQVNCIPSLIPLGSNGGSVEEDVVGLIEDYGIDAFPFTRERTEELQALDNAKRLRGSLEDLLVYGQRDYVIAADGEKVQVSELFGKTVGLFFGAHWCPPSRVFTTQLAEAYNELNIIQNRRFEIVFVSTDRDQDEFDINISSMPWLAIPYEDKARQVLSRIFSVKGIPALIILGPDGKTLSTNARAMISSYGAKAFPFTESRATEVEEALKNEGDRLPQQVNDPKHEHQLKLDTAKAYLCDSCNRQGRFWVFTCDECDFDLHPTCIEENIK</sequence>
<keyword evidence="2" id="KW-0677">Repeat</keyword>
<evidence type="ECO:0000313" key="9">
    <source>
        <dbReference type="EMBL" id="KAF9617883.1"/>
    </source>
</evidence>
<dbReference type="GO" id="GO:0004791">
    <property type="term" value="F:thioredoxin-disulfide reductase (NADPH) activity"/>
    <property type="evidence" value="ECO:0007669"/>
    <property type="project" value="InterPro"/>
</dbReference>
<dbReference type="OrthoDB" id="409136at2759"/>
<keyword evidence="10" id="KW-1185">Reference proteome</keyword>
<evidence type="ECO:0000256" key="7">
    <source>
        <dbReference type="ARBA" id="ARBA00047804"/>
    </source>
</evidence>
<dbReference type="InterPro" id="IPR012336">
    <property type="entry name" value="Thioredoxin-like_fold"/>
</dbReference>
<organism evidence="9 10">
    <name type="scientific">Coptis chinensis</name>
    <dbReference type="NCBI Taxonomy" id="261450"/>
    <lineage>
        <taxon>Eukaryota</taxon>
        <taxon>Viridiplantae</taxon>
        <taxon>Streptophyta</taxon>
        <taxon>Embryophyta</taxon>
        <taxon>Tracheophyta</taxon>
        <taxon>Spermatophyta</taxon>
        <taxon>Magnoliopsida</taxon>
        <taxon>Ranunculales</taxon>
        <taxon>Ranunculaceae</taxon>
        <taxon>Coptidoideae</taxon>
        <taxon>Coptis</taxon>
    </lineage>
</organism>
<dbReference type="InterPro" id="IPR013766">
    <property type="entry name" value="Thioredoxin_domain"/>
</dbReference>
<protein>
    <recommendedName>
        <fullName evidence="1">protein-disulfide reductase</fullName>
        <ecNumber evidence="1">1.8.1.8</ecNumber>
    </recommendedName>
</protein>
<dbReference type="Gene3D" id="3.40.30.10">
    <property type="entry name" value="Glutaredoxin"/>
    <property type="match status" value="2"/>
</dbReference>
<dbReference type="InterPro" id="IPR045870">
    <property type="entry name" value="TryX_NRX_thioredoxin_dom"/>
</dbReference>
<evidence type="ECO:0000256" key="6">
    <source>
        <dbReference type="ARBA" id="ARBA00047388"/>
    </source>
</evidence>
<evidence type="ECO:0000313" key="10">
    <source>
        <dbReference type="Proteomes" id="UP000631114"/>
    </source>
</evidence>
<dbReference type="Proteomes" id="UP000631114">
    <property type="component" value="Unassembled WGS sequence"/>
</dbReference>
<proteinExistence type="inferred from homology"/>
<dbReference type="PROSITE" id="PS51352">
    <property type="entry name" value="THIOREDOXIN_2"/>
    <property type="match status" value="2"/>
</dbReference>
<keyword evidence="4" id="KW-0520">NAD</keyword>
<accession>A0A835IJU1</accession>
<evidence type="ECO:0000256" key="1">
    <source>
        <dbReference type="ARBA" id="ARBA00012612"/>
    </source>
</evidence>
<feature type="domain" description="Thioredoxin" evidence="8">
    <location>
        <begin position="10"/>
        <end position="167"/>
    </location>
</feature>
<dbReference type="InterPro" id="IPR004146">
    <property type="entry name" value="DC1"/>
</dbReference>
<dbReference type="EC" id="1.8.1.8" evidence="1"/>
<dbReference type="CDD" id="cd03009">
    <property type="entry name" value="TryX_like_TryX_NRX"/>
    <property type="match status" value="1"/>
</dbReference>
<comment type="similarity">
    <text evidence="5">Belongs to the nucleoredoxin family.</text>
</comment>
<dbReference type="EMBL" id="JADFTS010000003">
    <property type="protein sequence ID" value="KAF9617883.1"/>
    <property type="molecule type" value="Genomic_DNA"/>
</dbReference>
<dbReference type="Pfam" id="PF03107">
    <property type="entry name" value="C1_2"/>
    <property type="match status" value="1"/>
</dbReference>
<dbReference type="SUPFAM" id="SSF52833">
    <property type="entry name" value="Thioredoxin-like"/>
    <property type="match status" value="2"/>
</dbReference>
<evidence type="ECO:0000256" key="4">
    <source>
        <dbReference type="ARBA" id="ARBA00023027"/>
    </source>
</evidence>
<evidence type="ECO:0000256" key="2">
    <source>
        <dbReference type="ARBA" id="ARBA00022737"/>
    </source>
</evidence>
<dbReference type="InterPro" id="IPR052259">
    <property type="entry name" value="Nucleoredoxin-like"/>
</dbReference>
<evidence type="ECO:0000256" key="3">
    <source>
        <dbReference type="ARBA" id="ARBA00023002"/>
    </source>
</evidence>
<dbReference type="InterPro" id="IPR036249">
    <property type="entry name" value="Thioredoxin-like_sf"/>
</dbReference>
<dbReference type="InterPro" id="IPR046349">
    <property type="entry name" value="C1-like_sf"/>
</dbReference>
<comment type="catalytic activity">
    <reaction evidence="7">
        <text>[protein]-dithiol + NADP(+) = [protein]-disulfide + NADPH + H(+)</text>
        <dbReference type="Rhea" id="RHEA:18753"/>
        <dbReference type="Rhea" id="RHEA-COMP:10593"/>
        <dbReference type="Rhea" id="RHEA-COMP:10594"/>
        <dbReference type="ChEBI" id="CHEBI:15378"/>
        <dbReference type="ChEBI" id="CHEBI:29950"/>
        <dbReference type="ChEBI" id="CHEBI:50058"/>
        <dbReference type="ChEBI" id="CHEBI:57783"/>
        <dbReference type="ChEBI" id="CHEBI:58349"/>
        <dbReference type="EC" id="1.8.1.8"/>
    </reaction>
</comment>
<comment type="caution">
    <text evidence="9">The sequence shown here is derived from an EMBL/GenBank/DDBJ whole genome shotgun (WGS) entry which is preliminary data.</text>
</comment>
<gene>
    <name evidence="9" type="ORF">IFM89_039102</name>
</gene>
<reference evidence="9 10" key="1">
    <citation type="submission" date="2020-10" db="EMBL/GenBank/DDBJ databases">
        <title>The Coptis chinensis genome and diversification of protoberbering-type alkaloids.</title>
        <authorList>
            <person name="Wang B."/>
            <person name="Shu S."/>
            <person name="Song C."/>
            <person name="Liu Y."/>
        </authorList>
    </citation>
    <scope>NUCLEOTIDE SEQUENCE [LARGE SCALE GENOMIC DNA]</scope>
    <source>
        <strain evidence="9">HL-2020</strain>
        <tissue evidence="9">Leaf</tissue>
    </source>
</reference>
<evidence type="ECO:0000256" key="5">
    <source>
        <dbReference type="ARBA" id="ARBA00025782"/>
    </source>
</evidence>
<keyword evidence="3" id="KW-0560">Oxidoreductase</keyword>
<feature type="domain" description="Thioredoxin" evidence="8">
    <location>
        <begin position="173"/>
        <end position="325"/>
    </location>
</feature>